<dbReference type="EC" id="4.2.1.11" evidence="3"/>
<dbReference type="InterPro" id="IPR047500">
    <property type="entry name" value="DD_ENO4"/>
</dbReference>
<dbReference type="InterPro" id="IPR029017">
    <property type="entry name" value="Enolase-like_N"/>
</dbReference>
<feature type="transmembrane region" description="Helical" evidence="10">
    <location>
        <begin position="561"/>
        <end position="583"/>
    </location>
</feature>
<comment type="pathway">
    <text evidence="1">Carbohydrate degradation; glycolysis; pyruvate from D-glyceraldehyde 3-phosphate: step 4/5.</text>
</comment>
<keyword evidence="4" id="KW-0324">Glycolysis</keyword>
<evidence type="ECO:0000256" key="2">
    <source>
        <dbReference type="ARBA" id="ARBA00009604"/>
    </source>
</evidence>
<evidence type="ECO:0000259" key="12">
    <source>
        <dbReference type="SMART" id="SM01193"/>
    </source>
</evidence>
<evidence type="ECO:0000313" key="13">
    <source>
        <dbReference type="EMBL" id="KAK1906038.1"/>
    </source>
</evidence>
<dbReference type="CDD" id="cd22974">
    <property type="entry name" value="DD_ENO4"/>
    <property type="match status" value="1"/>
</dbReference>
<protein>
    <recommendedName>
        <fullName evidence="7">Enolase 4</fullName>
        <ecNumber evidence="3">4.2.1.11</ecNumber>
    </recommendedName>
    <alternativeName>
        <fullName evidence="6">2-phospho-D-glycerate hydro-lyase</fullName>
    </alternativeName>
</protein>
<feature type="domain" description="Enolase N-terminal" evidence="12">
    <location>
        <begin position="64"/>
        <end position="248"/>
    </location>
</feature>
<feature type="transmembrane region" description="Helical" evidence="10">
    <location>
        <begin position="701"/>
        <end position="721"/>
    </location>
</feature>
<feature type="compositionally biased region" description="Basic and acidic residues" evidence="9">
    <location>
        <begin position="190"/>
        <end position="204"/>
    </location>
</feature>
<keyword evidence="10" id="KW-0812">Transmembrane</keyword>
<accession>A0AAD9CS32</accession>
<dbReference type="GO" id="GO:0004634">
    <property type="term" value="F:phosphopyruvate hydratase activity"/>
    <property type="evidence" value="ECO:0007669"/>
    <property type="project" value="UniProtKB-EC"/>
</dbReference>
<dbReference type="EMBL" id="JASDAP010000003">
    <property type="protein sequence ID" value="KAK1906038.1"/>
    <property type="molecule type" value="Genomic_DNA"/>
</dbReference>
<evidence type="ECO:0000256" key="5">
    <source>
        <dbReference type="ARBA" id="ARBA00023239"/>
    </source>
</evidence>
<dbReference type="GO" id="GO:0006096">
    <property type="term" value="P:glycolytic process"/>
    <property type="evidence" value="ECO:0007669"/>
    <property type="project" value="UniProtKB-KW"/>
</dbReference>
<dbReference type="Gene3D" id="3.20.20.120">
    <property type="entry name" value="Enolase-like C-terminal domain"/>
    <property type="match status" value="2"/>
</dbReference>
<feature type="transmembrane region" description="Helical" evidence="10">
    <location>
        <begin position="672"/>
        <end position="695"/>
    </location>
</feature>
<evidence type="ECO:0000256" key="6">
    <source>
        <dbReference type="ARBA" id="ARBA00031125"/>
    </source>
</evidence>
<dbReference type="GO" id="GO:0000015">
    <property type="term" value="C:phosphopyruvate hydratase complex"/>
    <property type="evidence" value="ECO:0007669"/>
    <property type="project" value="InterPro"/>
</dbReference>
<comment type="similarity">
    <text evidence="2">Belongs to the enolase family.</text>
</comment>
<dbReference type="InterPro" id="IPR000941">
    <property type="entry name" value="Enolase"/>
</dbReference>
<dbReference type="InterPro" id="IPR020810">
    <property type="entry name" value="Enolase_C"/>
</dbReference>
<dbReference type="Gene3D" id="3.30.390.10">
    <property type="entry name" value="Enolase-like, N-terminal domain"/>
    <property type="match status" value="1"/>
</dbReference>
<keyword evidence="5" id="KW-0456">Lyase</keyword>
<keyword evidence="14" id="KW-1185">Reference proteome</keyword>
<dbReference type="InterPro" id="IPR020811">
    <property type="entry name" value="Enolase_N"/>
</dbReference>
<dbReference type="GO" id="GO:0000287">
    <property type="term" value="F:magnesium ion binding"/>
    <property type="evidence" value="ECO:0007669"/>
    <property type="project" value="InterPro"/>
</dbReference>
<evidence type="ECO:0000256" key="3">
    <source>
        <dbReference type="ARBA" id="ARBA00012058"/>
    </source>
</evidence>
<keyword evidence="10" id="KW-1133">Transmembrane helix</keyword>
<dbReference type="AlphaFoldDB" id="A0AAD9CS32"/>
<feature type="transmembrane region" description="Helical" evidence="10">
    <location>
        <begin position="645"/>
        <end position="665"/>
    </location>
</feature>
<evidence type="ECO:0000256" key="1">
    <source>
        <dbReference type="ARBA" id="ARBA00005031"/>
    </source>
</evidence>
<keyword evidence="10" id="KW-0472">Membrane</keyword>
<feature type="region of interest" description="Disordered" evidence="9">
    <location>
        <begin position="169"/>
        <end position="218"/>
    </location>
</feature>
<feature type="transmembrane region" description="Helical" evidence="10">
    <location>
        <begin position="519"/>
        <end position="541"/>
    </location>
</feature>
<dbReference type="Proteomes" id="UP001228049">
    <property type="component" value="Unassembled WGS sequence"/>
</dbReference>
<name>A0AAD9CS32_DISEL</name>
<dbReference type="Pfam" id="PF00113">
    <property type="entry name" value="Enolase_C"/>
    <property type="match status" value="2"/>
</dbReference>
<sequence>MANRLSEEEQDLHHMKSAAAEFYRLNRVPQELERALNQLFIHRPEDVHGYLADYFKKLCAAPRISRLRGKEVYDARGQLSIEAEVFCIVCNKEKSMSSAAVSSLSGPKEALLDQQRAADVRTAAQWINEPLSNMLKGTNPCEQSEVDHILSNFFMARYLEDKDIQNKEKEELGSPSEPEVVPSSPLPAPSKDKKSVDKGKKSTTAEKQLPPAEPPEAVLPGSLAIGSVSLAVAQTGAKIQGVPLYRYIAALKNREDPTQFHIPVPLITLLSCGKTSTGKLSLLEEVILIPKAGQRVKQIITKTLELQKEMMRIMNTSTKHGAQAVLCDSGVLAVSYERPEQPLDLITEACSNSGLALGTEVQLALNCAAPELMDYTKGKYEVATGVLKTPDELVDMYQTLVSKYPAVVALIDPLRREDREQWEKLSNVIGDSCLLLSDITYKAKAPPLPGVRGHILKHTQETTVSDLICITSEHKGSVVMVSVFPVGVPGSVVMMSLFRVGDPGSVVMMSLFPVGDPRSVVMMSVFPVGDPGSVVMSVFPVGDPGSVVMMSLFPVGDPGSVVMMSVFPVGDPGSVVMMSVFPVGDPGSVVMMSLFPVGDPGSVVMMSLFPVGVPGSVVMMSLFPVGDPGSVVMMSLFPVGDPGSVVMMSLFPVGVPGSVVMMSLFPVGDPGSVVMMSLFPVGVPGSVVMMSVFPVGDPGSVVMMSVFPVGFPGSVVMMSVFPVGDPGSVVMMSVFPVGVPVSVGMLSVFPVGDPRSVVMMSVFPVGVPGSVVRMMTTCSEPCSDDSLSDIAVGLGLDFVKLGGLSGAERMTKYNRLISIEEELSQQGILASKEKHPPPLFRERAVLNTDTAHSFGCA</sequence>
<dbReference type="SUPFAM" id="SSF54826">
    <property type="entry name" value="Enolase N-terminal domain-like"/>
    <property type="match status" value="1"/>
</dbReference>
<reference evidence="13" key="1">
    <citation type="submission" date="2023-04" db="EMBL/GenBank/DDBJ databases">
        <title>Chromosome-level genome of Chaenocephalus aceratus.</title>
        <authorList>
            <person name="Park H."/>
        </authorList>
    </citation>
    <scope>NUCLEOTIDE SEQUENCE</scope>
    <source>
        <strain evidence="13">DE</strain>
        <tissue evidence="13">Muscle</tissue>
    </source>
</reference>
<feature type="compositionally biased region" description="Low complexity" evidence="9">
    <location>
        <begin position="173"/>
        <end position="183"/>
    </location>
</feature>
<evidence type="ECO:0000256" key="7">
    <source>
        <dbReference type="ARBA" id="ARBA00034855"/>
    </source>
</evidence>
<evidence type="ECO:0000256" key="4">
    <source>
        <dbReference type="ARBA" id="ARBA00023152"/>
    </source>
</evidence>
<evidence type="ECO:0000313" key="14">
    <source>
        <dbReference type="Proteomes" id="UP001228049"/>
    </source>
</evidence>
<evidence type="ECO:0000259" key="11">
    <source>
        <dbReference type="SMART" id="SM01192"/>
    </source>
</evidence>
<proteinExistence type="inferred from homology"/>
<feature type="transmembrane region" description="Helical" evidence="10">
    <location>
        <begin position="478"/>
        <end position="498"/>
    </location>
</feature>
<dbReference type="SMART" id="SM01192">
    <property type="entry name" value="Enolase_C"/>
    <property type="match status" value="1"/>
</dbReference>
<dbReference type="SMART" id="SM01193">
    <property type="entry name" value="Enolase_N"/>
    <property type="match status" value="1"/>
</dbReference>
<evidence type="ECO:0000256" key="9">
    <source>
        <dbReference type="SAM" id="MobiDB-lite"/>
    </source>
</evidence>
<dbReference type="InterPro" id="IPR036849">
    <property type="entry name" value="Enolase-like_C_sf"/>
</dbReference>
<gene>
    <name evidence="13" type="ORF">KUDE01_013209</name>
</gene>
<evidence type="ECO:0000256" key="8">
    <source>
        <dbReference type="ARBA" id="ARBA00048333"/>
    </source>
</evidence>
<comment type="caution">
    <text evidence="13">The sequence shown here is derived from an EMBL/GenBank/DDBJ whole genome shotgun (WGS) entry which is preliminary data.</text>
</comment>
<dbReference type="SUPFAM" id="SSF51604">
    <property type="entry name" value="Enolase C-terminal domain-like"/>
    <property type="match status" value="2"/>
</dbReference>
<dbReference type="PANTHER" id="PTHR11902:SF30">
    <property type="entry name" value="ENOLASE 4"/>
    <property type="match status" value="1"/>
</dbReference>
<feature type="domain" description="Enolase C-terminal TIM barrel" evidence="11">
    <location>
        <begin position="259"/>
        <end position="837"/>
    </location>
</feature>
<feature type="transmembrane region" description="Helical" evidence="10">
    <location>
        <begin position="728"/>
        <end position="749"/>
    </location>
</feature>
<feature type="transmembrane region" description="Helical" evidence="10">
    <location>
        <begin position="603"/>
        <end position="625"/>
    </location>
</feature>
<dbReference type="PANTHER" id="PTHR11902">
    <property type="entry name" value="ENOLASE"/>
    <property type="match status" value="1"/>
</dbReference>
<comment type="catalytic activity">
    <reaction evidence="8">
        <text>(2R)-2-phosphoglycerate = phosphoenolpyruvate + H2O</text>
        <dbReference type="Rhea" id="RHEA:10164"/>
        <dbReference type="ChEBI" id="CHEBI:15377"/>
        <dbReference type="ChEBI" id="CHEBI:58289"/>
        <dbReference type="ChEBI" id="CHEBI:58702"/>
        <dbReference type="EC" id="4.2.1.11"/>
    </reaction>
</comment>
<evidence type="ECO:0000256" key="10">
    <source>
        <dbReference type="SAM" id="Phobius"/>
    </source>
</evidence>
<organism evidence="13 14">
    <name type="scientific">Dissostichus eleginoides</name>
    <name type="common">Patagonian toothfish</name>
    <name type="synonym">Dissostichus amissus</name>
    <dbReference type="NCBI Taxonomy" id="100907"/>
    <lineage>
        <taxon>Eukaryota</taxon>
        <taxon>Metazoa</taxon>
        <taxon>Chordata</taxon>
        <taxon>Craniata</taxon>
        <taxon>Vertebrata</taxon>
        <taxon>Euteleostomi</taxon>
        <taxon>Actinopterygii</taxon>
        <taxon>Neopterygii</taxon>
        <taxon>Teleostei</taxon>
        <taxon>Neoteleostei</taxon>
        <taxon>Acanthomorphata</taxon>
        <taxon>Eupercaria</taxon>
        <taxon>Perciformes</taxon>
        <taxon>Notothenioidei</taxon>
        <taxon>Nototheniidae</taxon>
        <taxon>Dissostichus</taxon>
    </lineage>
</organism>